<dbReference type="EMBL" id="DF968182">
    <property type="protein sequence ID" value="GAP43769.1"/>
    <property type="molecule type" value="Genomic_DNA"/>
</dbReference>
<dbReference type="STRING" id="1678841.TBC1_111927"/>
<organism evidence="1">
    <name type="scientific">Lentimicrobium saccharophilum</name>
    <dbReference type="NCBI Taxonomy" id="1678841"/>
    <lineage>
        <taxon>Bacteria</taxon>
        <taxon>Pseudomonadati</taxon>
        <taxon>Bacteroidota</taxon>
        <taxon>Bacteroidia</taxon>
        <taxon>Bacteroidales</taxon>
        <taxon>Lentimicrobiaceae</taxon>
        <taxon>Lentimicrobium</taxon>
    </lineage>
</organism>
<dbReference type="SUPFAM" id="SSF54001">
    <property type="entry name" value="Cysteine proteinases"/>
    <property type="match status" value="1"/>
</dbReference>
<dbReference type="Pfam" id="PF05708">
    <property type="entry name" value="Peptidase_C92"/>
    <property type="match status" value="1"/>
</dbReference>
<evidence type="ECO:0000313" key="1">
    <source>
        <dbReference type="EMBL" id="GAP43769.1"/>
    </source>
</evidence>
<gene>
    <name evidence="1" type="ORF">TBC1_111927</name>
</gene>
<dbReference type="AlphaFoldDB" id="A0A0S7C3V1"/>
<reference evidence="1" key="1">
    <citation type="journal article" date="2015" name="Genome Announc.">
        <title>Draft Genome Sequence of Bacteroidales Strain TBC1, a Novel Isolate from a Methanogenic Wastewater Treatment System.</title>
        <authorList>
            <person name="Tourlousse D.M."/>
            <person name="Matsuura N."/>
            <person name="Sun L."/>
            <person name="Toyonaga M."/>
            <person name="Kuroda K."/>
            <person name="Ohashi A."/>
            <person name="Cruz R."/>
            <person name="Yamaguchi T."/>
            <person name="Sekiguchi Y."/>
        </authorList>
    </citation>
    <scope>NUCLEOTIDE SEQUENCE [LARGE SCALE GENOMIC DNA]</scope>
    <source>
        <strain evidence="1">TBC1</strain>
    </source>
</reference>
<proteinExistence type="predicted"/>
<dbReference type="Gene3D" id="3.90.1720.10">
    <property type="entry name" value="endopeptidase domain like (from Nostoc punctiforme)"/>
    <property type="match status" value="1"/>
</dbReference>
<keyword evidence="2" id="KW-1185">Reference proteome</keyword>
<evidence type="ECO:0000313" key="2">
    <source>
        <dbReference type="Proteomes" id="UP000053091"/>
    </source>
</evidence>
<accession>A0A0S7C3V1</accession>
<dbReference type="Proteomes" id="UP000053091">
    <property type="component" value="Unassembled WGS sequence"/>
</dbReference>
<protein>
    <submittedName>
        <fullName evidence="1">Orthopoxvirus protein</fullName>
    </submittedName>
</protein>
<dbReference type="InterPro" id="IPR024453">
    <property type="entry name" value="Peptidase_C92"/>
</dbReference>
<sequence>MDPTGNTFRDRIIIRKMLPMAILVLAVIGLMLGQAADRRLSGISVESMPDRNNLLLPELLDGDIVFRKGRSLVSAVVMMNDPSTAYSHVGIVIHIDGEPFVVHAVPGEPDENGEEIVRCDKTADFLSIDKASRYAVYRLCRDTAGFSARAASKAMEYYEKKLAFDKAFDIRSDERLYCTELVWKAYLSSGINLTGNRFTQLSMNLLADSLILPGQLIHSNLLKEILLNH</sequence>
<dbReference type="InterPro" id="IPR038765">
    <property type="entry name" value="Papain-like_cys_pep_sf"/>
</dbReference>
<name>A0A0S7C3V1_9BACT</name>